<evidence type="ECO:0000256" key="2">
    <source>
        <dbReference type="SAM" id="Phobius"/>
    </source>
</evidence>
<dbReference type="EMBL" id="UNQJ01000027">
    <property type="protein sequence ID" value="SYZ34481.1"/>
    <property type="molecule type" value="Genomic_DNA"/>
</dbReference>
<organism evidence="3 4">
    <name type="scientific">Propionibacterium australiense</name>
    <dbReference type="NCBI Taxonomy" id="119981"/>
    <lineage>
        <taxon>Bacteria</taxon>
        <taxon>Bacillati</taxon>
        <taxon>Actinomycetota</taxon>
        <taxon>Actinomycetes</taxon>
        <taxon>Propionibacteriales</taxon>
        <taxon>Propionibacteriaceae</taxon>
        <taxon>Propionibacterium</taxon>
    </lineage>
</organism>
<feature type="region of interest" description="Disordered" evidence="1">
    <location>
        <begin position="1"/>
        <end position="28"/>
    </location>
</feature>
<proteinExistence type="predicted"/>
<keyword evidence="2" id="KW-0812">Transmembrane</keyword>
<feature type="transmembrane region" description="Helical" evidence="2">
    <location>
        <begin position="140"/>
        <end position="159"/>
    </location>
</feature>
<feature type="transmembrane region" description="Helical" evidence="2">
    <location>
        <begin position="187"/>
        <end position="210"/>
    </location>
</feature>
<keyword evidence="2" id="KW-0472">Membrane</keyword>
<evidence type="ECO:0000256" key="1">
    <source>
        <dbReference type="SAM" id="MobiDB-lite"/>
    </source>
</evidence>
<gene>
    <name evidence="3" type="ORF">PROPAUS_2497</name>
</gene>
<sequence length="623" mass="66180">MAISAPDDHGSRQPAGTMAGRPRRPTAPMTRTRVDVLRGTRTGALLATIALVALAARFLTKDIIVSGDPLATIAWFVLLTLVVWAIGVVLRSQELSSGHQGNRVTAPAIIAVLSVVALGACICSSVELASESGFLLGHPVAIGAACLSFGALAITDLLLRTHPARHRRSAHDIARWRPLPSADTSRTATALTGLITLTLALAVALTPVWAARPIQRTAPEPSQIPAVPATVAGEPAWAIDLDEDIDTITVGAAGPVLVTGAEIRGLDPADGSTRWTYHRPNAELLSLGDHGKIITGPDHRYAAFVTETPGSSAGGLVKAVERAPVTVLDTLTGRVVAERLVTRKSVYELGPVQLTDTAVLIGTEAIDLTTGKTLWTLPESEDAPDYAGPAGHSTFILGKEVDRSVLAASIVLAPQDDPNRRTVMENVSLNDHYFSPLVIDGWTIQYTEEPTYDDGGPAVAINIDEVAAAGGTDGAQRIDLGQTTGPDYRRSRTSLVATALDSSVTRSTRPATVFDPVTRTTSPAERSTTVDTARLDVTSDQARRERVLQVHMTSPDGPVTADVAVTDDEFEDLYRANRSNRPDTQFPYFQYATVLAAPGAVLVHVELTSYARPTSSRRLYAIR</sequence>
<dbReference type="SUPFAM" id="SSF50998">
    <property type="entry name" value="Quinoprotein alcohol dehydrogenase-like"/>
    <property type="match status" value="1"/>
</dbReference>
<name>A0A383S9S2_9ACTN</name>
<dbReference type="Proteomes" id="UP000263928">
    <property type="component" value="Unassembled WGS sequence"/>
</dbReference>
<dbReference type="AlphaFoldDB" id="A0A383S9S2"/>
<keyword evidence="4" id="KW-1185">Reference proteome</keyword>
<protein>
    <submittedName>
        <fullName evidence="3">Quinoprotein alcohol dehydrogenase-like superfamily</fullName>
    </submittedName>
</protein>
<keyword evidence="2" id="KW-1133">Transmembrane helix</keyword>
<accession>A0A383S9S2</accession>
<feature type="transmembrane region" description="Helical" evidence="2">
    <location>
        <begin position="104"/>
        <end position="128"/>
    </location>
</feature>
<dbReference type="Gene3D" id="2.130.10.10">
    <property type="entry name" value="YVTN repeat-like/Quinoprotein amine dehydrogenase"/>
    <property type="match status" value="1"/>
</dbReference>
<feature type="transmembrane region" description="Helical" evidence="2">
    <location>
        <begin position="72"/>
        <end position="92"/>
    </location>
</feature>
<reference evidence="4" key="1">
    <citation type="submission" date="2018-08" db="EMBL/GenBank/DDBJ databases">
        <authorList>
            <person name="Hornung B."/>
        </authorList>
    </citation>
    <scope>NUCLEOTIDE SEQUENCE [LARGE SCALE GENOMIC DNA]</scope>
</reference>
<feature type="transmembrane region" description="Helical" evidence="2">
    <location>
        <begin position="43"/>
        <end position="60"/>
    </location>
</feature>
<dbReference type="InterPro" id="IPR011047">
    <property type="entry name" value="Quinoprotein_ADH-like_sf"/>
</dbReference>
<evidence type="ECO:0000313" key="4">
    <source>
        <dbReference type="Proteomes" id="UP000263928"/>
    </source>
</evidence>
<evidence type="ECO:0000313" key="3">
    <source>
        <dbReference type="EMBL" id="SYZ34481.1"/>
    </source>
</evidence>
<feature type="compositionally biased region" description="Basic and acidic residues" evidence="1">
    <location>
        <begin position="1"/>
        <end position="11"/>
    </location>
</feature>
<dbReference type="InterPro" id="IPR015943">
    <property type="entry name" value="WD40/YVTN_repeat-like_dom_sf"/>
</dbReference>